<feature type="compositionally biased region" description="Polar residues" evidence="1">
    <location>
        <begin position="648"/>
        <end position="680"/>
    </location>
</feature>
<dbReference type="PANTHER" id="PTHR21636:SF2">
    <property type="entry name" value="PROTEIN DOK-7"/>
    <property type="match status" value="1"/>
</dbReference>
<feature type="compositionally biased region" description="Polar residues" evidence="1">
    <location>
        <begin position="709"/>
        <end position="718"/>
    </location>
</feature>
<name>A0A915A6D9_PARUN</name>
<feature type="compositionally biased region" description="Basic and acidic residues" evidence="1">
    <location>
        <begin position="628"/>
        <end position="638"/>
    </location>
</feature>
<feature type="compositionally biased region" description="Basic and acidic residues" evidence="1">
    <location>
        <begin position="595"/>
        <end position="607"/>
    </location>
</feature>
<dbReference type="Proteomes" id="UP000887569">
    <property type="component" value="Unplaced"/>
</dbReference>
<dbReference type="WBParaSite" id="PgR001X_g064_t05">
    <property type="protein sequence ID" value="PgR001X_g064_t05"/>
    <property type="gene ID" value="PgR001X_g064"/>
</dbReference>
<reference evidence="3 4" key="1">
    <citation type="submission" date="2022-11" db="UniProtKB">
        <authorList>
            <consortium name="WormBaseParasite"/>
        </authorList>
    </citation>
    <scope>IDENTIFICATION</scope>
</reference>
<dbReference type="PANTHER" id="PTHR21636">
    <property type="entry name" value="PROTEIN DOK-7"/>
    <property type="match status" value="1"/>
</dbReference>
<evidence type="ECO:0000313" key="2">
    <source>
        <dbReference type="Proteomes" id="UP000887569"/>
    </source>
</evidence>
<dbReference type="AlphaFoldDB" id="A0A915A6D9"/>
<dbReference type="InterPro" id="IPR037746">
    <property type="entry name" value="Dok-7"/>
</dbReference>
<dbReference type="WBParaSite" id="PgR001X_g064_t03">
    <property type="protein sequence ID" value="PgR001X_g064_t03"/>
    <property type="gene ID" value="PgR001X_g064"/>
</dbReference>
<dbReference type="GO" id="GO:0007528">
    <property type="term" value="P:neuromuscular junction development"/>
    <property type="evidence" value="ECO:0007669"/>
    <property type="project" value="TreeGrafter"/>
</dbReference>
<dbReference type="InterPro" id="IPR011993">
    <property type="entry name" value="PH-like_dom_sf"/>
</dbReference>
<feature type="region of interest" description="Disordered" evidence="1">
    <location>
        <begin position="709"/>
        <end position="728"/>
    </location>
</feature>
<keyword evidence="2" id="KW-1185">Reference proteome</keyword>
<proteinExistence type="predicted"/>
<accession>A0A915A6D9</accession>
<feature type="region of interest" description="Disordered" evidence="1">
    <location>
        <begin position="587"/>
        <end position="693"/>
    </location>
</feature>
<sequence length="1040" mass="114488">MRTSDVVFNETGRSIESSCMLFRNKKWKEFYMMCCQPNDIRNVFVFVYKNRKNRLKNKELFTVTCDTFVGFESGFLLKRERNTLCVMTRFDVVIAAFASIQTLIYWESWLHQTCCRGAMLYAQLIDAPESSRARRLLNREVRIHIHDGRFALVEGRPPRVIGYWNTSDILRAGFLQNVMHFITVEGLGQDEGIFAVVCGQIRQLEKFFRLSKKPGLLISYLNHKTADGPWMNSIRTTASMISFPVSASFDCHFEGSAENGDLTGHTDASYGTRNGVRRWDALSGAASQPSVCVTKSDSSTFEDDFPPGTCELREHISAPISQKVSGTDSPGLRTHVHGYSSPSPPLYMNYEAFMKAVTKVNVGGQNDCESATAIRHADGHFDYVNIPNTSSATKSSTFWHFKSGTDLEWASYENSVTGCDIRRASSDTPSYVNVNEPNSGTFFSTEIVDGHFSSNGGASNHCLSTPPASARVFNSELSIASTRQHEENGKCIDLGSRNTPPPNHSHSSRKVVCRAGSWPKHVCNFAEHMPGSHHLSTCSIGVNGYAFGSGCVGARSCNMQLPTTNVGGAFDYERKVASECKGKYLRQQQRGARTRGRDAASFRDKTRMKQHQRSRSVGLEATVKRSGSTREENWDRAKRIIGGARKSMNGSRSAMQSASLDKLISSPNNSSRSGLPQSTLRLEAPSPPAAAEKIPRLDIFVNAETIQSDASTSASLQGPSPIPGLVKLPPERFGLKRMGNILTKSLRKSVTGSYSKYDGERATHHYNPGDTKELPPVVDCIESAVNKGRARLIEADRRNSGFVDGIHSTNVSSHVPAHIRHRYTLTVETCDLLKPSVASARAKESGGESDAVSFNSHTLSNSSVDALAANIVSSMSRPNEVSGDKNFPCGAPPLPPKTYLKKTALEESRLPVIGERIQSSIGSVQRSLQGNYCAVVASNACECSTQRKASHEDAHTVYTQIDPVATVAATQTQADMMRERERQGAGRLIGQGAYASDRVLLTNKKRAHGSDDRNSTSKGFFARHIWRRPSKTRSHCDLRF</sequence>
<evidence type="ECO:0000313" key="4">
    <source>
        <dbReference type="WBParaSite" id="PgR001X_g064_t05"/>
    </source>
</evidence>
<organism evidence="2 3">
    <name type="scientific">Parascaris univalens</name>
    <name type="common">Nematode worm</name>
    <dbReference type="NCBI Taxonomy" id="6257"/>
    <lineage>
        <taxon>Eukaryota</taxon>
        <taxon>Metazoa</taxon>
        <taxon>Ecdysozoa</taxon>
        <taxon>Nematoda</taxon>
        <taxon>Chromadorea</taxon>
        <taxon>Rhabditida</taxon>
        <taxon>Spirurina</taxon>
        <taxon>Ascaridomorpha</taxon>
        <taxon>Ascaridoidea</taxon>
        <taxon>Ascarididae</taxon>
        <taxon>Parascaris</taxon>
    </lineage>
</organism>
<evidence type="ECO:0000313" key="3">
    <source>
        <dbReference type="WBParaSite" id="PgR001X_g064_t03"/>
    </source>
</evidence>
<dbReference type="GO" id="GO:0019901">
    <property type="term" value="F:protein kinase binding"/>
    <property type="evidence" value="ECO:0007669"/>
    <property type="project" value="InterPro"/>
</dbReference>
<protein>
    <submittedName>
        <fullName evidence="3 4">IRS-type PTB domain-containing protein</fullName>
    </submittedName>
</protein>
<evidence type="ECO:0000256" key="1">
    <source>
        <dbReference type="SAM" id="MobiDB-lite"/>
    </source>
</evidence>
<dbReference type="Gene3D" id="2.30.29.30">
    <property type="entry name" value="Pleckstrin-homology domain (PH domain)/Phosphotyrosine-binding domain (PTB)"/>
    <property type="match status" value="2"/>
</dbReference>